<dbReference type="AlphaFoldDB" id="A0AAJ1QLG8"/>
<feature type="region of interest" description="Disordered" evidence="1">
    <location>
        <begin position="37"/>
        <end position="65"/>
    </location>
</feature>
<reference evidence="2" key="1">
    <citation type="submission" date="2023-06" db="EMBL/GenBank/DDBJ databases">
        <title>Comparative genomics of Bacillaceae isolates and their secondary metabolite potential.</title>
        <authorList>
            <person name="Song L."/>
            <person name="Nielsen L.J."/>
            <person name="Mohite O."/>
            <person name="Xu X."/>
            <person name="Weber T."/>
            <person name="Kovacs A.T."/>
        </authorList>
    </citation>
    <scope>NUCLEOTIDE SEQUENCE</scope>
    <source>
        <strain evidence="2">G1S1</strain>
    </source>
</reference>
<gene>
    <name evidence="2" type="ORF">QUF85_10325</name>
</gene>
<organism evidence="2 3">
    <name type="scientific">Peribacillus frigoritolerans</name>
    <dbReference type="NCBI Taxonomy" id="450367"/>
    <lineage>
        <taxon>Bacteria</taxon>
        <taxon>Bacillati</taxon>
        <taxon>Bacillota</taxon>
        <taxon>Bacilli</taxon>
        <taxon>Bacillales</taxon>
        <taxon>Bacillaceae</taxon>
        <taxon>Peribacillus</taxon>
    </lineage>
</organism>
<dbReference type="RefSeq" id="WP_289349509.1">
    <property type="nucleotide sequence ID" value="NZ_JAUCFI010000003.1"/>
</dbReference>
<proteinExistence type="predicted"/>
<protein>
    <submittedName>
        <fullName evidence="2">Uncharacterized protein</fullName>
    </submittedName>
</protein>
<evidence type="ECO:0000313" key="3">
    <source>
        <dbReference type="Proteomes" id="UP001238973"/>
    </source>
</evidence>
<name>A0AAJ1QLG8_9BACI</name>
<dbReference type="EMBL" id="JAUCFI010000003">
    <property type="protein sequence ID" value="MDM5283704.1"/>
    <property type="molecule type" value="Genomic_DNA"/>
</dbReference>
<evidence type="ECO:0000256" key="1">
    <source>
        <dbReference type="SAM" id="MobiDB-lite"/>
    </source>
</evidence>
<sequence length="216" mass="24595">MKKSLILAAGVISIGMLGAWMQEEKYVEIKTTAKVEPTDVEELSPEEVEEIQESEEMSEQEDSGSFESEISYYADAFGGGVEKENADVMKEEGFSAEYYYYGEAQAFMNVYEDSLDVRDSMKEDFNNLMALSYIIQNEQGKVLDGVTLPKGTDKWEVHKYWNPPTDRQKQAIKYMSLVFNDLDIAVNDLKGNDLSGYTYHSDGKKVEELEKFISQK</sequence>
<comment type="caution">
    <text evidence="2">The sequence shown here is derived from an EMBL/GenBank/DDBJ whole genome shotgun (WGS) entry which is preliminary data.</text>
</comment>
<feature type="compositionally biased region" description="Acidic residues" evidence="1">
    <location>
        <begin position="38"/>
        <end position="64"/>
    </location>
</feature>
<dbReference type="Proteomes" id="UP001238973">
    <property type="component" value="Unassembled WGS sequence"/>
</dbReference>
<evidence type="ECO:0000313" key="2">
    <source>
        <dbReference type="EMBL" id="MDM5283704.1"/>
    </source>
</evidence>
<accession>A0AAJ1QLG8</accession>